<feature type="compositionally biased region" description="Acidic residues" evidence="1">
    <location>
        <begin position="577"/>
        <end position="586"/>
    </location>
</feature>
<evidence type="ECO:0000256" key="1">
    <source>
        <dbReference type="SAM" id="MobiDB-lite"/>
    </source>
</evidence>
<name>A0ABR3ELV6_9AGAR</name>
<protein>
    <submittedName>
        <fullName evidence="2">Uncharacterized protein</fullName>
    </submittedName>
</protein>
<dbReference type="Proteomes" id="UP001465976">
    <property type="component" value="Unassembled WGS sequence"/>
</dbReference>
<gene>
    <name evidence="2" type="ORF">V5O48_018187</name>
</gene>
<keyword evidence="3" id="KW-1185">Reference proteome</keyword>
<feature type="compositionally biased region" description="Pro residues" evidence="1">
    <location>
        <begin position="262"/>
        <end position="277"/>
    </location>
</feature>
<sequence length="752" mass="82164">MASASAAKTRLGFTALPSHPTIFRRSRSFKPSDEKGTTDTDMVGFTEYRGADSPPKDLGLPGDIYINETTARLYACYDSGKRWYEWTSLRFEGEEVVIHPGFEECILWVKDGVAEWCRRRWLVNKFEGKKFLNTPRDLVKAIITSKKKLGSATHSQSQSQMLTAPAAIGGSGSISQPPSPVKPPTAAKAQVSRPGVSAPPVRPPKPQKHRREGLYKSSIFDDVMEERDRLRGENAELVKKMKERDELIEKLKATIAGNQTPVPAPRNPMPSPPPSAQPEPQQQSMSPSPTLSRKRKRSPITAPTPYSARSPSPRTPTPSPAPDPCPPSPYSEPGPALEDIFSPEPPTRQETNAAQSQRKPVKKPRLDGYKAAGPSERAVKPSSSSSKARASTSQHSPSPTPAPAPVPVDKSKTLQQPSPSTEPAPTPTPSPSPSPAPAPVSVREKGKGKAKAPPPPPDLFTPTPPPTDLFTPPPPHRSTREPSASRSTVAPRVKPVREASASSSSSQPQLRRRNPFPSSSRSPPVKVEETQSAPVYVPVKPTGFIDLTLDSDSDSEPEPEPEPSPPLKAKEVIVLDYSDDDDEIEEVEVKKEGLGSGSGTGGTGTPMDYGSGTSRDDSMDVDEPPPPPEDAPSPELVKQETEAEKWPLVYTPPPHMHDLLLRVFYTHPPPHQTHNTNPTQNQNQNQNRRRIVCKACSDRSLAGYNPNNATWKKFHEDESVYAKLQHVERRHPDWYTLFVEMGEGELRGMGVV</sequence>
<feature type="compositionally biased region" description="Pro residues" evidence="1">
    <location>
        <begin position="452"/>
        <end position="476"/>
    </location>
</feature>
<feature type="compositionally biased region" description="Pro residues" evidence="1">
    <location>
        <begin position="420"/>
        <end position="438"/>
    </location>
</feature>
<feature type="compositionally biased region" description="Polar residues" evidence="1">
    <location>
        <begin position="348"/>
        <end position="358"/>
    </location>
</feature>
<evidence type="ECO:0000313" key="2">
    <source>
        <dbReference type="EMBL" id="KAL0563874.1"/>
    </source>
</evidence>
<feature type="compositionally biased region" description="Low complexity" evidence="1">
    <location>
        <begin position="301"/>
        <end position="312"/>
    </location>
</feature>
<feature type="compositionally biased region" description="Pro residues" evidence="1">
    <location>
        <begin position="313"/>
        <end position="332"/>
    </location>
</feature>
<evidence type="ECO:0000313" key="3">
    <source>
        <dbReference type="Proteomes" id="UP001465976"/>
    </source>
</evidence>
<accession>A0ABR3ELV6</accession>
<organism evidence="2 3">
    <name type="scientific">Marasmius crinis-equi</name>
    <dbReference type="NCBI Taxonomy" id="585013"/>
    <lineage>
        <taxon>Eukaryota</taxon>
        <taxon>Fungi</taxon>
        <taxon>Dikarya</taxon>
        <taxon>Basidiomycota</taxon>
        <taxon>Agaricomycotina</taxon>
        <taxon>Agaricomycetes</taxon>
        <taxon>Agaricomycetidae</taxon>
        <taxon>Agaricales</taxon>
        <taxon>Marasmiineae</taxon>
        <taxon>Marasmiaceae</taxon>
        <taxon>Marasmius</taxon>
    </lineage>
</organism>
<feature type="compositionally biased region" description="Low complexity" evidence="1">
    <location>
        <begin position="167"/>
        <end position="176"/>
    </location>
</feature>
<dbReference type="EMBL" id="JBAHYK010003135">
    <property type="protein sequence ID" value="KAL0563874.1"/>
    <property type="molecule type" value="Genomic_DNA"/>
</dbReference>
<feature type="compositionally biased region" description="Low complexity" evidence="1">
    <location>
        <begin position="515"/>
        <end position="524"/>
    </location>
</feature>
<feature type="compositionally biased region" description="Acidic residues" evidence="1">
    <location>
        <begin position="549"/>
        <end position="561"/>
    </location>
</feature>
<feature type="region of interest" description="Disordered" evidence="1">
    <location>
        <begin position="249"/>
        <end position="641"/>
    </location>
</feature>
<feature type="compositionally biased region" description="Low complexity" evidence="1">
    <location>
        <begin position="672"/>
        <end position="686"/>
    </location>
</feature>
<feature type="compositionally biased region" description="Low complexity" evidence="1">
    <location>
        <begin position="380"/>
        <end position="397"/>
    </location>
</feature>
<reference evidence="2 3" key="1">
    <citation type="submission" date="2024-02" db="EMBL/GenBank/DDBJ databases">
        <title>A draft genome for the cacao thread blight pathogen Marasmius crinis-equi.</title>
        <authorList>
            <person name="Cohen S.P."/>
            <person name="Baruah I.K."/>
            <person name="Amoako-Attah I."/>
            <person name="Bukari Y."/>
            <person name="Meinhardt L.W."/>
            <person name="Bailey B.A."/>
        </authorList>
    </citation>
    <scope>NUCLEOTIDE SEQUENCE [LARGE SCALE GENOMIC DNA]</scope>
    <source>
        <strain evidence="2 3">GH-76</strain>
    </source>
</reference>
<feature type="compositionally biased region" description="Low complexity" evidence="1">
    <location>
        <begin position="278"/>
        <end position="289"/>
    </location>
</feature>
<proteinExistence type="predicted"/>
<feature type="region of interest" description="Disordered" evidence="1">
    <location>
        <begin position="667"/>
        <end position="687"/>
    </location>
</feature>
<feature type="region of interest" description="Disordered" evidence="1">
    <location>
        <begin position="167"/>
        <end position="217"/>
    </location>
</feature>
<comment type="caution">
    <text evidence="2">The sequence shown here is derived from an EMBL/GenBank/DDBJ whole genome shotgun (WGS) entry which is preliminary data.</text>
</comment>
<feature type="compositionally biased region" description="Gly residues" evidence="1">
    <location>
        <begin position="594"/>
        <end position="604"/>
    </location>
</feature>